<dbReference type="AlphaFoldDB" id="A0A1N7E9G1"/>
<dbReference type="Proteomes" id="UP000186096">
    <property type="component" value="Unassembled WGS sequence"/>
</dbReference>
<evidence type="ECO:0000313" key="1">
    <source>
        <dbReference type="EMBL" id="SIR84731.1"/>
    </source>
</evidence>
<sequence>MTGTGDYSRQRLARLGALAARLPGLGLSARLLGTDDPVLSVWHPGTGRQTIVFATPTKEGWMFLWAPGGQESADDPGRAAELIGQTLSRPP</sequence>
<dbReference type="GeneID" id="97498717"/>
<evidence type="ECO:0000313" key="2">
    <source>
        <dbReference type="Proteomes" id="UP000186096"/>
    </source>
</evidence>
<dbReference type="RefSeq" id="WP_076437707.1">
    <property type="nucleotide sequence ID" value="NZ_CP192071.1"/>
</dbReference>
<accession>A0A1N7E9G1</accession>
<organism evidence="1 2">
    <name type="scientific">Microbispora rosea</name>
    <dbReference type="NCBI Taxonomy" id="58117"/>
    <lineage>
        <taxon>Bacteria</taxon>
        <taxon>Bacillati</taxon>
        <taxon>Actinomycetota</taxon>
        <taxon>Actinomycetes</taxon>
        <taxon>Streptosporangiales</taxon>
        <taxon>Streptosporangiaceae</taxon>
        <taxon>Microbispora</taxon>
    </lineage>
</organism>
<proteinExistence type="predicted"/>
<reference evidence="2" key="1">
    <citation type="submission" date="2017-01" db="EMBL/GenBank/DDBJ databases">
        <authorList>
            <person name="Varghese N."/>
            <person name="Submissions S."/>
        </authorList>
    </citation>
    <scope>NUCLEOTIDE SEQUENCE [LARGE SCALE GENOMIC DNA]</scope>
    <source>
        <strain evidence="2">ATCC 12950</strain>
    </source>
</reference>
<keyword evidence="2" id="KW-1185">Reference proteome</keyword>
<dbReference type="EMBL" id="FTNI01000017">
    <property type="protein sequence ID" value="SIR84731.1"/>
    <property type="molecule type" value="Genomic_DNA"/>
</dbReference>
<gene>
    <name evidence="1" type="ORF">SAMN05421833_11718</name>
</gene>
<name>A0A1N7E9G1_9ACTN</name>
<protein>
    <submittedName>
        <fullName evidence="1">Uncharacterized protein</fullName>
    </submittedName>
</protein>